<evidence type="ECO:0000256" key="10">
    <source>
        <dbReference type="ARBA" id="ARBA00022977"/>
    </source>
</evidence>
<evidence type="ECO:0000256" key="9">
    <source>
        <dbReference type="ARBA" id="ARBA00022842"/>
    </source>
</evidence>
<comment type="catalytic activity">
    <reaction evidence="12">
        <text>4-methyl-5-(2-phosphooxyethyl)-thiazole + 4-amino-2-methyl-5-(diphosphooxymethyl)pyrimidine + H(+) = thiamine phosphate + diphosphate</text>
        <dbReference type="Rhea" id="RHEA:22328"/>
        <dbReference type="ChEBI" id="CHEBI:15378"/>
        <dbReference type="ChEBI" id="CHEBI:33019"/>
        <dbReference type="ChEBI" id="CHEBI:37575"/>
        <dbReference type="ChEBI" id="CHEBI:57841"/>
        <dbReference type="ChEBI" id="CHEBI:58296"/>
        <dbReference type="EC" id="2.5.1.3"/>
    </reaction>
</comment>
<evidence type="ECO:0000256" key="13">
    <source>
        <dbReference type="ARBA" id="ARBA00047851"/>
    </source>
</evidence>
<dbReference type="InterPro" id="IPR022998">
    <property type="entry name" value="ThiamineP_synth_TenI"/>
</dbReference>
<feature type="domain" description="Pyridoxamine kinase/Phosphomethylpyrimidine kinase" evidence="16">
    <location>
        <begin position="69"/>
        <end position="315"/>
    </location>
</feature>
<dbReference type="Pfam" id="PF08543">
    <property type="entry name" value="Phos_pyr_kin"/>
    <property type="match status" value="1"/>
</dbReference>
<dbReference type="EC" id="2.5.1.3" evidence="3"/>
<keyword evidence="6" id="KW-0547">Nucleotide-binding</keyword>
<reference evidence="17" key="1">
    <citation type="submission" date="2024-02" db="EMBL/GenBank/DDBJ databases">
        <authorList>
            <consortium name="ELIXIR-Norway"/>
            <consortium name="Elixir Norway"/>
        </authorList>
    </citation>
    <scope>NUCLEOTIDE SEQUENCE</scope>
</reference>
<keyword evidence="4" id="KW-0808">Transferase</keyword>
<dbReference type="SUPFAM" id="SSF53613">
    <property type="entry name" value="Ribokinase-like"/>
    <property type="match status" value="1"/>
</dbReference>
<evidence type="ECO:0000256" key="2">
    <source>
        <dbReference type="ARBA" id="ARBA00005165"/>
    </source>
</evidence>
<dbReference type="HAMAP" id="MF_00097">
    <property type="entry name" value="TMP_synthase"/>
    <property type="match status" value="1"/>
</dbReference>
<dbReference type="InterPro" id="IPR034291">
    <property type="entry name" value="TMP_synthase"/>
</dbReference>
<dbReference type="CDD" id="cd01169">
    <property type="entry name" value="HMPP_kinase"/>
    <property type="match status" value="1"/>
</dbReference>
<accession>A0ABP0TNQ5</accession>
<dbReference type="Gene3D" id="3.40.1190.20">
    <property type="match status" value="1"/>
</dbReference>
<dbReference type="PANTHER" id="PTHR20858">
    <property type="entry name" value="PHOSPHOMETHYLPYRIMIDINE KINASE"/>
    <property type="match status" value="1"/>
</dbReference>
<dbReference type="EMBL" id="OZ019905">
    <property type="protein sequence ID" value="CAK9201286.1"/>
    <property type="molecule type" value="Genomic_DNA"/>
</dbReference>
<comment type="catalytic activity">
    <reaction evidence="14">
        <text>2-[(2R,5Z)-2-carboxy-4-methylthiazol-5(2H)-ylidene]ethyl phosphate + 4-amino-2-methyl-5-(diphosphooxymethyl)pyrimidine + 2 H(+) = thiamine phosphate + CO2 + diphosphate</text>
        <dbReference type="Rhea" id="RHEA:47844"/>
        <dbReference type="ChEBI" id="CHEBI:15378"/>
        <dbReference type="ChEBI" id="CHEBI:16526"/>
        <dbReference type="ChEBI" id="CHEBI:33019"/>
        <dbReference type="ChEBI" id="CHEBI:37575"/>
        <dbReference type="ChEBI" id="CHEBI:57841"/>
        <dbReference type="ChEBI" id="CHEBI:62899"/>
        <dbReference type="EC" id="2.5.1.3"/>
    </reaction>
</comment>
<dbReference type="PANTHER" id="PTHR20858:SF17">
    <property type="entry name" value="HYDROXYMETHYLPYRIMIDINE_PHOSPHOMETHYLPYRIMIDINE KINASE THI20-RELATED"/>
    <property type="match status" value="1"/>
</dbReference>
<evidence type="ECO:0000259" key="16">
    <source>
        <dbReference type="Pfam" id="PF08543"/>
    </source>
</evidence>
<comment type="pathway">
    <text evidence="2">Cofactor biosynthesis; thiamine diphosphate biosynthesis; thiamine phosphate from 4-amino-2-methyl-5-diphosphomethylpyrimidine and 4-methyl-5-(2-phosphoethyl)-thiazole: step 1/1.</text>
</comment>
<dbReference type="InterPro" id="IPR004399">
    <property type="entry name" value="HMP/HMP-P_kinase_dom"/>
</dbReference>
<evidence type="ECO:0000256" key="7">
    <source>
        <dbReference type="ARBA" id="ARBA00022777"/>
    </source>
</evidence>
<proteinExistence type="inferred from homology"/>
<comment type="cofactor">
    <cofactor evidence="1">
        <name>Mg(2+)</name>
        <dbReference type="ChEBI" id="CHEBI:18420"/>
    </cofactor>
</comment>
<dbReference type="InterPro" id="IPR013749">
    <property type="entry name" value="PM/HMP-P_kinase-1"/>
</dbReference>
<dbReference type="NCBIfam" id="TIGR00693">
    <property type="entry name" value="thiE"/>
    <property type="match status" value="1"/>
</dbReference>
<evidence type="ECO:0000256" key="6">
    <source>
        <dbReference type="ARBA" id="ARBA00022741"/>
    </source>
</evidence>
<keyword evidence="18" id="KW-1185">Reference proteome</keyword>
<keyword evidence="11" id="KW-0511">Multifunctional enzyme</keyword>
<dbReference type="NCBIfam" id="TIGR00097">
    <property type="entry name" value="HMP-P_kinase"/>
    <property type="match status" value="1"/>
</dbReference>
<evidence type="ECO:0000259" key="15">
    <source>
        <dbReference type="Pfam" id="PF02581"/>
    </source>
</evidence>
<evidence type="ECO:0000313" key="17">
    <source>
        <dbReference type="EMBL" id="CAK9201286.1"/>
    </source>
</evidence>
<dbReference type="CDD" id="cd00564">
    <property type="entry name" value="TMP_TenI"/>
    <property type="match status" value="1"/>
</dbReference>
<dbReference type="Proteomes" id="UP001497512">
    <property type="component" value="Chromosome 13"/>
</dbReference>
<evidence type="ECO:0000256" key="11">
    <source>
        <dbReference type="ARBA" id="ARBA00023268"/>
    </source>
</evidence>
<dbReference type="InterPro" id="IPR029056">
    <property type="entry name" value="Ribokinase-like"/>
</dbReference>
<evidence type="ECO:0000256" key="5">
    <source>
        <dbReference type="ARBA" id="ARBA00022723"/>
    </source>
</evidence>
<keyword evidence="9" id="KW-0460">Magnesium</keyword>
<keyword evidence="7" id="KW-0418">Kinase</keyword>
<dbReference type="SUPFAM" id="SSF51391">
    <property type="entry name" value="Thiamin phosphate synthase"/>
    <property type="match status" value="1"/>
</dbReference>
<evidence type="ECO:0000256" key="1">
    <source>
        <dbReference type="ARBA" id="ARBA00001946"/>
    </source>
</evidence>
<evidence type="ECO:0000256" key="12">
    <source>
        <dbReference type="ARBA" id="ARBA00047334"/>
    </source>
</evidence>
<dbReference type="InterPro" id="IPR013785">
    <property type="entry name" value="Aldolase_TIM"/>
</dbReference>
<name>A0ABP0TNQ5_9BRYO</name>
<feature type="domain" description="Thiamine phosphate synthase/TenI" evidence="15">
    <location>
        <begin position="342"/>
        <end position="528"/>
    </location>
</feature>
<dbReference type="Gene3D" id="3.20.20.70">
    <property type="entry name" value="Aldolase class I"/>
    <property type="match status" value="1"/>
</dbReference>
<keyword evidence="10" id="KW-0784">Thiamine biosynthesis</keyword>
<sequence length="559" mass="58661">MQGANLVGFNTNFLPTFPILKTTPHLFCHLKQAYPTASSTFASMGNDEFTTTTTTTVRVPRVLTVAGSDSGAGAGIQADMKACAALGVYCTTVITAVTAQNTAGVQGIHTVPADFVEKQMLSVLTDIGADVVKTGMLPTVDIIRSICDVLKTYPVKALVVDPVLVATSGDELAGPAVLDVLREELLPMADLVTPNLPEASALIGGENVVNISDMREAAQAIHALGPRNVLVKGGHLPGTGGMVDVLYDGVDWHELSGSRVETHNTHGTGCTLASAIAAELAKGHPMLPAILAAKQYLADTLQQSAGLNIGRGAQGPLNHLYKLSNWGKTSTERQFKPEALLLYAVTDAAMNKRWGRSTADAVRGAIEGGATIIQIREKEAETGEFLREAEASLKVARHYGIPLLINDRIDIAMACDADGIHLGQSDLPVAQARALLGPEKIIGVSCKTPEQAEKAWKDGADYIGSGGVYPTTTKKDNKTIGLDGLREVCYGSPIPVVAIGGISTSNAGQVMQEPRPQNLKGVAVVSALFNQADVVASTQALRSVLARTVKKSSPVVPLL</sequence>
<organism evidence="17 18">
    <name type="scientific">Sphagnum troendelagicum</name>
    <dbReference type="NCBI Taxonomy" id="128251"/>
    <lineage>
        <taxon>Eukaryota</taxon>
        <taxon>Viridiplantae</taxon>
        <taxon>Streptophyta</taxon>
        <taxon>Embryophyta</taxon>
        <taxon>Bryophyta</taxon>
        <taxon>Sphagnophytina</taxon>
        <taxon>Sphagnopsida</taxon>
        <taxon>Sphagnales</taxon>
        <taxon>Sphagnaceae</taxon>
        <taxon>Sphagnum</taxon>
    </lineage>
</organism>
<comment type="catalytic activity">
    <reaction evidence="13">
        <text>2-(2-carboxy-4-methylthiazol-5-yl)ethyl phosphate + 4-amino-2-methyl-5-(diphosphooxymethyl)pyrimidine + 2 H(+) = thiamine phosphate + CO2 + diphosphate</text>
        <dbReference type="Rhea" id="RHEA:47848"/>
        <dbReference type="ChEBI" id="CHEBI:15378"/>
        <dbReference type="ChEBI" id="CHEBI:16526"/>
        <dbReference type="ChEBI" id="CHEBI:33019"/>
        <dbReference type="ChEBI" id="CHEBI:37575"/>
        <dbReference type="ChEBI" id="CHEBI:57841"/>
        <dbReference type="ChEBI" id="CHEBI:62890"/>
        <dbReference type="EC" id="2.5.1.3"/>
    </reaction>
</comment>
<evidence type="ECO:0000256" key="8">
    <source>
        <dbReference type="ARBA" id="ARBA00022840"/>
    </source>
</evidence>
<evidence type="ECO:0000256" key="4">
    <source>
        <dbReference type="ARBA" id="ARBA00022679"/>
    </source>
</evidence>
<gene>
    <name evidence="17" type="ORF">CSSPTR1EN2_LOCUS5831</name>
</gene>
<evidence type="ECO:0000256" key="3">
    <source>
        <dbReference type="ARBA" id="ARBA00012830"/>
    </source>
</evidence>
<dbReference type="InterPro" id="IPR036206">
    <property type="entry name" value="ThiamineP_synth_sf"/>
</dbReference>
<dbReference type="Pfam" id="PF02581">
    <property type="entry name" value="TMP-TENI"/>
    <property type="match status" value="1"/>
</dbReference>
<keyword evidence="5" id="KW-0479">Metal-binding</keyword>
<protein>
    <recommendedName>
        <fullName evidence="3">thiamine phosphate synthase</fullName>
        <ecNumber evidence="3">2.5.1.3</ecNumber>
    </recommendedName>
</protein>
<evidence type="ECO:0000256" key="14">
    <source>
        <dbReference type="ARBA" id="ARBA00047883"/>
    </source>
</evidence>
<keyword evidence="8" id="KW-0067">ATP-binding</keyword>
<evidence type="ECO:0000313" key="18">
    <source>
        <dbReference type="Proteomes" id="UP001497512"/>
    </source>
</evidence>